<keyword evidence="2" id="KW-1185">Reference proteome</keyword>
<sequence>MVEMDINLIKNYIEKSDFDENIIFNTDINTNLEKSIFNNINEAVELIKKLDKFIDNEDFLNILKEISKKFLLIKNKKCISFETKNIESCVLKYSNILSFNAEYKIPEENEEVFDSLSSVYNYQKNSKKIYITF</sequence>
<accession>F9ELQ1</accession>
<reference evidence="1 2" key="1">
    <citation type="submission" date="2011-05" db="EMBL/GenBank/DDBJ databases">
        <authorList>
            <person name="Muzny D."/>
            <person name="Qin X."/>
            <person name="Deng J."/>
            <person name="Jiang H."/>
            <person name="Liu Y."/>
            <person name="Qu J."/>
            <person name="Song X.-Z."/>
            <person name="Zhang L."/>
            <person name="Thornton R."/>
            <person name="Coyle M."/>
            <person name="Francisco L."/>
            <person name="Jackson L."/>
            <person name="Javaid M."/>
            <person name="Korchina V."/>
            <person name="Kovar C."/>
            <person name="Mata R."/>
            <person name="Mathew T."/>
            <person name="Ngo R."/>
            <person name="Nguyen L."/>
            <person name="Nguyen N."/>
            <person name="Okwuonu G."/>
            <person name="Ongeri F."/>
            <person name="Pham C."/>
            <person name="Simmons D."/>
            <person name="Wilczek-Boney K."/>
            <person name="Hale W."/>
            <person name="Jakkamsetti A."/>
            <person name="Pham P."/>
            <person name="Ruth R."/>
            <person name="San Lucas F."/>
            <person name="Warren J."/>
            <person name="Zhang J."/>
            <person name="Zhao Z."/>
            <person name="Zhou C."/>
            <person name="Zhu D."/>
            <person name="Lee S."/>
            <person name="Bess C."/>
            <person name="Blankenburg K."/>
            <person name="Forbes L."/>
            <person name="Fu Q."/>
            <person name="Gubbala S."/>
            <person name="Hirani K."/>
            <person name="Jayaseelan J.C."/>
            <person name="Lara F."/>
            <person name="Munidasa M."/>
            <person name="Palculict T."/>
            <person name="Patil S."/>
            <person name="Pu L.-L."/>
            <person name="Saada N."/>
            <person name="Tang L."/>
            <person name="Weissenberger G."/>
            <person name="Zhu Y."/>
            <person name="Hemphill L."/>
            <person name="Shang Y."/>
            <person name="Youmans B."/>
            <person name="Ayvaz T."/>
            <person name="Ross M."/>
            <person name="Santibanez J."/>
            <person name="Aqrawi P."/>
            <person name="Gross S."/>
            <person name="Joshi V."/>
            <person name="Fowler G."/>
            <person name="Nazareth L."/>
            <person name="Reid J."/>
            <person name="Worley K."/>
            <person name="Petrosino J."/>
            <person name="Highlander S."/>
            <person name="Gibbs R."/>
        </authorList>
    </citation>
    <scope>NUCLEOTIDE SEQUENCE [LARGE SCALE GENOMIC DNA]</scope>
    <source>
        <strain evidence="1 2">ATCC 51191</strain>
    </source>
</reference>
<organism evidence="1 2">
    <name type="scientific">Fusobacterium animalis ATCC 51191</name>
    <dbReference type="NCBI Taxonomy" id="997347"/>
    <lineage>
        <taxon>Bacteria</taxon>
        <taxon>Fusobacteriati</taxon>
        <taxon>Fusobacteriota</taxon>
        <taxon>Fusobacteriia</taxon>
        <taxon>Fusobacteriales</taxon>
        <taxon>Fusobacteriaceae</taxon>
        <taxon>Fusobacterium</taxon>
    </lineage>
</organism>
<evidence type="ECO:0000313" key="2">
    <source>
        <dbReference type="Proteomes" id="UP000005392"/>
    </source>
</evidence>
<proteinExistence type="predicted"/>
<evidence type="ECO:0000313" key="1">
    <source>
        <dbReference type="EMBL" id="EGQ80117.1"/>
    </source>
</evidence>
<protein>
    <submittedName>
        <fullName evidence="1">Uncharacterized protein</fullName>
    </submittedName>
</protein>
<dbReference type="HOGENOM" id="CLU_1903650_0_0_0"/>
<gene>
    <name evidence="1" type="ORF">HMPREF9094_0856</name>
</gene>
<dbReference type="AlphaFoldDB" id="F9ELQ1"/>
<comment type="caution">
    <text evidence="1">The sequence shown here is derived from an EMBL/GenBank/DDBJ whole genome shotgun (WGS) entry which is preliminary data.</text>
</comment>
<dbReference type="EMBL" id="AFQD01000136">
    <property type="protein sequence ID" value="EGQ80117.1"/>
    <property type="molecule type" value="Genomic_DNA"/>
</dbReference>
<dbReference type="Proteomes" id="UP000005392">
    <property type="component" value="Unassembled WGS sequence"/>
</dbReference>
<name>F9ELQ1_9FUSO</name>
<dbReference type="PATRIC" id="fig|997347.4.peg.795"/>